<dbReference type="SMART" id="SM00419">
    <property type="entry name" value="HTH_CRP"/>
    <property type="match status" value="1"/>
</dbReference>
<dbReference type="Pfam" id="PF13545">
    <property type="entry name" value="HTH_Crp_2"/>
    <property type="match status" value="1"/>
</dbReference>
<dbReference type="SUPFAM" id="SSF46785">
    <property type="entry name" value="Winged helix' DNA-binding domain"/>
    <property type="match status" value="1"/>
</dbReference>
<feature type="domain" description="Cyclic nucleotide-binding" evidence="4">
    <location>
        <begin position="36"/>
        <end position="137"/>
    </location>
</feature>
<dbReference type="RefSeq" id="WP_208008927.1">
    <property type="nucleotide sequence ID" value="NZ_CP071796.1"/>
</dbReference>
<dbReference type="Gene3D" id="2.60.120.10">
    <property type="entry name" value="Jelly Rolls"/>
    <property type="match status" value="1"/>
</dbReference>
<dbReference type="SUPFAM" id="SSF51206">
    <property type="entry name" value="cAMP-binding domain-like"/>
    <property type="match status" value="1"/>
</dbReference>
<dbReference type="GO" id="GO:0003677">
    <property type="term" value="F:DNA binding"/>
    <property type="evidence" value="ECO:0007669"/>
    <property type="project" value="UniProtKB-KW"/>
</dbReference>
<evidence type="ECO:0000256" key="3">
    <source>
        <dbReference type="ARBA" id="ARBA00023163"/>
    </source>
</evidence>
<proteinExistence type="predicted"/>
<dbReference type="InterPro" id="IPR036390">
    <property type="entry name" value="WH_DNA-bd_sf"/>
</dbReference>
<dbReference type="PROSITE" id="PS51063">
    <property type="entry name" value="HTH_CRP_2"/>
    <property type="match status" value="1"/>
</dbReference>
<dbReference type="GO" id="GO:0003700">
    <property type="term" value="F:DNA-binding transcription factor activity"/>
    <property type="evidence" value="ECO:0007669"/>
    <property type="project" value="TreeGrafter"/>
</dbReference>
<accession>A0A975CFB5</accession>
<dbReference type="InterPro" id="IPR050397">
    <property type="entry name" value="Env_Response_Regulators"/>
</dbReference>
<dbReference type="EMBL" id="CP071796">
    <property type="protein sequence ID" value="QTD45175.1"/>
    <property type="molecule type" value="Genomic_DNA"/>
</dbReference>
<keyword evidence="1" id="KW-0805">Transcription regulation</keyword>
<dbReference type="Proteomes" id="UP000663903">
    <property type="component" value="Chromosome"/>
</dbReference>
<dbReference type="PANTHER" id="PTHR24567:SF74">
    <property type="entry name" value="HTH-TYPE TRANSCRIPTIONAL REGULATOR ARCR"/>
    <property type="match status" value="1"/>
</dbReference>
<dbReference type="PROSITE" id="PS00888">
    <property type="entry name" value="CNMP_BINDING_1"/>
    <property type="match status" value="1"/>
</dbReference>
<dbReference type="SMART" id="SM00100">
    <property type="entry name" value="cNMP"/>
    <property type="match status" value="1"/>
</dbReference>
<dbReference type="InterPro" id="IPR014710">
    <property type="entry name" value="RmlC-like_jellyroll"/>
</dbReference>
<dbReference type="Gene3D" id="1.10.10.10">
    <property type="entry name" value="Winged helix-like DNA-binding domain superfamily/Winged helix DNA-binding domain"/>
    <property type="match status" value="1"/>
</dbReference>
<sequence length="226" mass="24812">MPPADDGLRSPTQGATLPPLSAVSAHVEALAGRGAERRYRRGTLIIQDGERGDTLYIVRSGRLRAFVADAGGKELTLGLYGPGEYVGEMSLDGGPRSASVEAVEPTVCALIQRDDLLAYIAEQPAFALELMARLIRRARMATENARSMALVDVYGRLTRLLDQLADPPDANGARPLRERLTHQQIAHHLACSREMVSRLLKDLEHGGYVAQRERRLVLLKTLPARW</sequence>
<name>A0A975CFB5_9BURK</name>
<dbReference type="GO" id="GO:0005829">
    <property type="term" value="C:cytosol"/>
    <property type="evidence" value="ECO:0007669"/>
    <property type="project" value="TreeGrafter"/>
</dbReference>
<dbReference type="InterPro" id="IPR012318">
    <property type="entry name" value="HTH_CRP"/>
</dbReference>
<evidence type="ECO:0000313" key="6">
    <source>
        <dbReference type="EMBL" id="QTD45175.1"/>
    </source>
</evidence>
<dbReference type="Pfam" id="PF00027">
    <property type="entry name" value="cNMP_binding"/>
    <property type="match status" value="1"/>
</dbReference>
<evidence type="ECO:0000256" key="1">
    <source>
        <dbReference type="ARBA" id="ARBA00023015"/>
    </source>
</evidence>
<gene>
    <name evidence="6" type="ORF">J1M35_19485</name>
</gene>
<feature type="domain" description="HTH crp-type" evidence="5">
    <location>
        <begin position="151"/>
        <end position="222"/>
    </location>
</feature>
<dbReference type="PANTHER" id="PTHR24567">
    <property type="entry name" value="CRP FAMILY TRANSCRIPTIONAL REGULATORY PROTEIN"/>
    <property type="match status" value="1"/>
</dbReference>
<evidence type="ECO:0000259" key="4">
    <source>
        <dbReference type="PROSITE" id="PS50042"/>
    </source>
</evidence>
<dbReference type="InterPro" id="IPR018490">
    <property type="entry name" value="cNMP-bd_dom_sf"/>
</dbReference>
<dbReference type="InterPro" id="IPR036388">
    <property type="entry name" value="WH-like_DNA-bd_sf"/>
</dbReference>
<dbReference type="KEGG" id="otd:J1M35_19485"/>
<evidence type="ECO:0000259" key="5">
    <source>
        <dbReference type="PROSITE" id="PS51063"/>
    </source>
</evidence>
<evidence type="ECO:0000313" key="7">
    <source>
        <dbReference type="Proteomes" id="UP000663903"/>
    </source>
</evidence>
<reference evidence="6" key="1">
    <citation type="submission" date="2021-03" db="EMBL/GenBank/DDBJ databases">
        <title>Ottowia sp. 27C isolated from the cloaca of a Giant Asian pond turtle (Heosemys grandis).</title>
        <authorList>
            <person name="Spergser J."/>
            <person name="Busse H.-J."/>
        </authorList>
    </citation>
    <scope>NUCLEOTIDE SEQUENCE</scope>
    <source>
        <strain evidence="6">27C</strain>
    </source>
</reference>
<dbReference type="PRINTS" id="PR00103">
    <property type="entry name" value="CAMPKINASE"/>
</dbReference>
<keyword evidence="2" id="KW-0238">DNA-binding</keyword>
<dbReference type="AlphaFoldDB" id="A0A975CFB5"/>
<dbReference type="InterPro" id="IPR000595">
    <property type="entry name" value="cNMP-bd_dom"/>
</dbReference>
<keyword evidence="7" id="KW-1185">Reference proteome</keyword>
<organism evidence="6 7">
    <name type="scientific">Ottowia testudinis</name>
    <dbReference type="NCBI Taxonomy" id="2816950"/>
    <lineage>
        <taxon>Bacteria</taxon>
        <taxon>Pseudomonadati</taxon>
        <taxon>Pseudomonadota</taxon>
        <taxon>Betaproteobacteria</taxon>
        <taxon>Burkholderiales</taxon>
        <taxon>Comamonadaceae</taxon>
        <taxon>Ottowia</taxon>
    </lineage>
</organism>
<dbReference type="PROSITE" id="PS50042">
    <property type="entry name" value="CNMP_BINDING_3"/>
    <property type="match status" value="1"/>
</dbReference>
<dbReference type="InterPro" id="IPR018488">
    <property type="entry name" value="cNMP-bd_CS"/>
</dbReference>
<evidence type="ECO:0000256" key="2">
    <source>
        <dbReference type="ARBA" id="ARBA00023125"/>
    </source>
</evidence>
<protein>
    <submittedName>
        <fullName evidence="6">Crp/Fnr family transcriptional regulator</fullName>
    </submittedName>
</protein>
<dbReference type="CDD" id="cd00038">
    <property type="entry name" value="CAP_ED"/>
    <property type="match status" value="1"/>
</dbReference>
<keyword evidence="3" id="KW-0804">Transcription</keyword>